<dbReference type="Proteomes" id="UP000053732">
    <property type="component" value="Unassembled WGS sequence"/>
</dbReference>
<dbReference type="AlphaFoldDB" id="A0A0G4PSI0"/>
<reference evidence="1 2" key="1">
    <citation type="journal article" date="2014" name="Nat. Commun.">
        <title>Multiple recent horizontal transfers of a large genomic region in cheese making fungi.</title>
        <authorList>
            <person name="Cheeseman K."/>
            <person name="Ropars J."/>
            <person name="Renault P."/>
            <person name="Dupont J."/>
            <person name="Gouzy J."/>
            <person name="Branca A."/>
            <person name="Abraham A.L."/>
            <person name="Ceppi M."/>
            <person name="Conseiller E."/>
            <person name="Debuchy R."/>
            <person name="Malagnac F."/>
            <person name="Goarin A."/>
            <person name="Silar P."/>
            <person name="Lacoste S."/>
            <person name="Sallet E."/>
            <person name="Bensimon A."/>
            <person name="Giraud T."/>
            <person name="Brygoo Y."/>
        </authorList>
    </citation>
    <scope>NUCLEOTIDE SEQUENCE [LARGE SCALE GENOMIC DNA]</scope>
    <source>
        <strain evidence="2">FM 013</strain>
    </source>
</reference>
<sequence length="95" mass="10434">MNPKGSSRKAGFPFLQHALPCGVRTGMGLLSLLVFIHCDIHTRGCLGRYLMSPSIGEGPTETYPWGKDNARGPGETYDILQPLRNHIKNNAREVA</sequence>
<proteinExistence type="predicted"/>
<evidence type="ECO:0000313" key="1">
    <source>
        <dbReference type="EMBL" id="CRL29342.1"/>
    </source>
</evidence>
<accession>A0A0G4PSI0</accession>
<protein>
    <submittedName>
        <fullName evidence="1">Str. FM013</fullName>
    </submittedName>
</protein>
<gene>
    <name evidence="1" type="ORF">PCAMFM013_S035g000037</name>
</gene>
<evidence type="ECO:0000313" key="2">
    <source>
        <dbReference type="Proteomes" id="UP000053732"/>
    </source>
</evidence>
<organism evidence="1 2">
    <name type="scientific">Penicillium camemberti (strain FM 013)</name>
    <dbReference type="NCBI Taxonomy" id="1429867"/>
    <lineage>
        <taxon>Eukaryota</taxon>
        <taxon>Fungi</taxon>
        <taxon>Dikarya</taxon>
        <taxon>Ascomycota</taxon>
        <taxon>Pezizomycotina</taxon>
        <taxon>Eurotiomycetes</taxon>
        <taxon>Eurotiomycetidae</taxon>
        <taxon>Eurotiales</taxon>
        <taxon>Aspergillaceae</taxon>
        <taxon>Penicillium</taxon>
    </lineage>
</organism>
<name>A0A0G4PSI0_PENC3</name>
<keyword evidence="2" id="KW-1185">Reference proteome</keyword>
<dbReference type="EMBL" id="HG793168">
    <property type="protein sequence ID" value="CRL29342.1"/>
    <property type="molecule type" value="Genomic_DNA"/>
</dbReference>